<dbReference type="FunFam" id="1.10.110.10:FF:000001">
    <property type="entry name" value="Bifunctional inhibitor/lipid-transfer protein/seed storage 2S albumin superfamily protein"/>
    <property type="match status" value="1"/>
</dbReference>
<dbReference type="GO" id="GO:0098552">
    <property type="term" value="C:side of membrane"/>
    <property type="evidence" value="ECO:0007669"/>
    <property type="project" value="UniProtKB-KW"/>
</dbReference>
<evidence type="ECO:0000256" key="3">
    <source>
        <dbReference type="ARBA" id="ARBA00022475"/>
    </source>
</evidence>
<evidence type="ECO:0000256" key="6">
    <source>
        <dbReference type="ARBA" id="ARBA00023288"/>
    </source>
</evidence>
<dbReference type="EMBL" id="CM031810">
    <property type="protein sequence ID" value="KAG6664524.1"/>
    <property type="molecule type" value="Genomic_DNA"/>
</dbReference>
<dbReference type="SMART" id="SM00499">
    <property type="entry name" value="AAI"/>
    <property type="match status" value="1"/>
</dbReference>
<feature type="chain" id="PRO_5035866781" description="Bifunctional inhibitor/plant lipid transfer protein/seed storage helical domain-containing protein" evidence="8">
    <location>
        <begin position="25"/>
        <end position="188"/>
    </location>
</feature>
<keyword evidence="4" id="KW-0472">Membrane</keyword>
<dbReference type="GO" id="GO:0005886">
    <property type="term" value="C:plasma membrane"/>
    <property type="evidence" value="ECO:0007669"/>
    <property type="project" value="UniProtKB-SubCell"/>
</dbReference>
<feature type="signal peptide" evidence="8">
    <location>
        <begin position="1"/>
        <end position="24"/>
    </location>
</feature>
<keyword evidence="5 8" id="KW-0732">Signal</keyword>
<sequence length="188" mass="18598">MALRGIGMALALVLFSMLLARSAAQSGCISVLLGMSPCLNYITGSSSTPSSSCCSQLASVVKSQPQCLCTAFNGGGAALGITINRTLAHALPGACNVQTLPISRCNAANGPASSSPVASPVGSPEGLPGTSSNESSNFSTSPSESGAGSKTVPTTGASSSNGAVVEMPLQLVLLAIFMAAYSLLCCSF</sequence>
<feature type="compositionally biased region" description="Low complexity" evidence="7">
    <location>
        <begin position="116"/>
        <end position="146"/>
    </location>
</feature>
<gene>
    <name evidence="10" type="ORF">CIPAW_02G099100</name>
</gene>
<evidence type="ECO:0000256" key="7">
    <source>
        <dbReference type="SAM" id="MobiDB-lite"/>
    </source>
</evidence>
<dbReference type="Pfam" id="PF14368">
    <property type="entry name" value="LTP_2"/>
    <property type="match status" value="1"/>
</dbReference>
<evidence type="ECO:0000313" key="10">
    <source>
        <dbReference type="EMBL" id="KAG6664524.1"/>
    </source>
</evidence>
<evidence type="ECO:0000256" key="5">
    <source>
        <dbReference type="ARBA" id="ARBA00022729"/>
    </source>
</evidence>
<evidence type="ECO:0000256" key="1">
    <source>
        <dbReference type="ARBA" id="ARBA00004609"/>
    </source>
</evidence>
<dbReference type="Proteomes" id="UP000811609">
    <property type="component" value="Chromosome 2"/>
</dbReference>
<dbReference type="PANTHER" id="PTHR33044">
    <property type="entry name" value="BIFUNCTIONAL INHIBITOR/LIPID-TRANSFER PROTEIN/SEED STORAGE 2S ALBUMIN SUPERFAMILY PROTEIN-RELATED"/>
    <property type="match status" value="1"/>
</dbReference>
<evidence type="ECO:0000256" key="4">
    <source>
        <dbReference type="ARBA" id="ARBA00022622"/>
    </source>
</evidence>
<keyword evidence="4" id="KW-0336">GPI-anchor</keyword>
<keyword evidence="4" id="KW-0325">Glycoprotein</keyword>
<accession>A0A8T1RD78</accession>
<keyword evidence="3" id="KW-1003">Cell membrane</keyword>
<reference evidence="10" key="1">
    <citation type="submission" date="2020-12" db="EMBL/GenBank/DDBJ databases">
        <title>WGS assembly of Carya illinoinensis cv. Pawnee.</title>
        <authorList>
            <person name="Platts A."/>
            <person name="Shu S."/>
            <person name="Wright S."/>
            <person name="Barry K."/>
            <person name="Edger P."/>
            <person name="Pires J.C."/>
            <person name="Schmutz J."/>
        </authorList>
    </citation>
    <scope>NUCLEOTIDE SEQUENCE</scope>
    <source>
        <tissue evidence="10">Leaf</tissue>
    </source>
</reference>
<keyword evidence="6" id="KW-0449">Lipoprotein</keyword>
<dbReference type="InterPro" id="IPR016140">
    <property type="entry name" value="Bifunc_inhib/LTP/seed_store"/>
</dbReference>
<evidence type="ECO:0000313" key="11">
    <source>
        <dbReference type="Proteomes" id="UP000811609"/>
    </source>
</evidence>
<dbReference type="InterPro" id="IPR043325">
    <property type="entry name" value="LTSS"/>
</dbReference>
<name>A0A8T1RD78_CARIL</name>
<comment type="subcellular location">
    <subcellularLocation>
        <location evidence="1">Cell membrane</location>
        <topology evidence="1">Lipid-anchor</topology>
        <topology evidence="1">GPI-anchor</topology>
    </subcellularLocation>
</comment>
<feature type="domain" description="Bifunctional inhibitor/plant lipid transfer protein/seed storage helical" evidence="9">
    <location>
        <begin position="28"/>
        <end position="105"/>
    </location>
</feature>
<comment type="similarity">
    <text evidence="2">Belongs to the plant LTP family.</text>
</comment>
<protein>
    <recommendedName>
        <fullName evidence="9">Bifunctional inhibitor/plant lipid transfer protein/seed storage helical domain-containing protein</fullName>
    </recommendedName>
</protein>
<evidence type="ECO:0000256" key="2">
    <source>
        <dbReference type="ARBA" id="ARBA00009748"/>
    </source>
</evidence>
<organism evidence="10 11">
    <name type="scientific">Carya illinoinensis</name>
    <name type="common">Pecan</name>
    <dbReference type="NCBI Taxonomy" id="32201"/>
    <lineage>
        <taxon>Eukaryota</taxon>
        <taxon>Viridiplantae</taxon>
        <taxon>Streptophyta</taxon>
        <taxon>Embryophyta</taxon>
        <taxon>Tracheophyta</taxon>
        <taxon>Spermatophyta</taxon>
        <taxon>Magnoliopsida</taxon>
        <taxon>eudicotyledons</taxon>
        <taxon>Gunneridae</taxon>
        <taxon>Pentapetalae</taxon>
        <taxon>rosids</taxon>
        <taxon>fabids</taxon>
        <taxon>Fagales</taxon>
        <taxon>Juglandaceae</taxon>
        <taxon>Carya</taxon>
    </lineage>
</organism>
<evidence type="ECO:0000259" key="9">
    <source>
        <dbReference type="SMART" id="SM00499"/>
    </source>
</evidence>
<keyword evidence="11" id="KW-1185">Reference proteome</keyword>
<feature type="compositionally biased region" description="Polar residues" evidence="7">
    <location>
        <begin position="151"/>
        <end position="160"/>
    </location>
</feature>
<feature type="region of interest" description="Disordered" evidence="7">
    <location>
        <begin position="116"/>
        <end position="160"/>
    </location>
</feature>
<comment type="caution">
    <text evidence="10">The sequence shown here is derived from an EMBL/GenBank/DDBJ whole genome shotgun (WGS) entry which is preliminary data.</text>
</comment>
<evidence type="ECO:0000256" key="8">
    <source>
        <dbReference type="SAM" id="SignalP"/>
    </source>
</evidence>
<dbReference type="AlphaFoldDB" id="A0A8T1RD78"/>
<proteinExistence type="inferred from homology"/>
<dbReference type="CDD" id="cd00010">
    <property type="entry name" value="AAI_LTSS"/>
    <property type="match status" value="1"/>
</dbReference>